<dbReference type="Proteomes" id="UP001056384">
    <property type="component" value="Chromosome 10"/>
</dbReference>
<sequence length="401" mass="40925">MATTLNVVLLALIANHCLSTAIAANTDPVCVKSQSDYLPLSTYSPAQTFCSRSYPVAPSTTTRTVTSTASGTTVTASTVTTTVSTRTVSAIPVIFGAPFSTITAPQVTVTSEVTTFTASLVSTTKTVTLAPVTATAPTSTITAPPATQVNTETDTAVVTTTSAVTSTTTVFANAKRGLEARQGDANASRFLRLTSLGASSASTVCSCIQTRSTVTQSRITQVALTITPTRTIASFTVTVTPSSNVTPRTTVTPTITVQSVATFSPTSTITRTSSPTVTVTPSTTISPTTTTVTRTTTLQTTTVTETASATTTAGPRGPACNDPNNIPGGGDCSSNACITGSAVGPCGEPVCVPVDNCSSTFTPGSKRRRTSARGFLDVVRRADAGLSEPNGAMQLFRPGQS</sequence>
<evidence type="ECO:0000313" key="3">
    <source>
        <dbReference type="EMBL" id="USW57767.1"/>
    </source>
</evidence>
<dbReference type="EMBL" id="CP099427">
    <property type="protein sequence ID" value="USW57767.1"/>
    <property type="molecule type" value="Genomic_DNA"/>
</dbReference>
<evidence type="ECO:0008006" key="5">
    <source>
        <dbReference type="Google" id="ProtNLM"/>
    </source>
</evidence>
<feature type="region of interest" description="Disordered" evidence="1">
    <location>
        <begin position="267"/>
        <end position="288"/>
    </location>
</feature>
<evidence type="ECO:0000313" key="4">
    <source>
        <dbReference type="Proteomes" id="UP001056384"/>
    </source>
</evidence>
<keyword evidence="4" id="KW-1185">Reference proteome</keyword>
<name>A0A9Q9EPI9_9PEZI</name>
<proteinExistence type="predicted"/>
<keyword evidence="2" id="KW-0732">Signal</keyword>
<dbReference type="AlphaFoldDB" id="A0A9Q9EPI9"/>
<organism evidence="3 4">
    <name type="scientific">Septoria linicola</name>
    <dbReference type="NCBI Taxonomy" id="215465"/>
    <lineage>
        <taxon>Eukaryota</taxon>
        <taxon>Fungi</taxon>
        <taxon>Dikarya</taxon>
        <taxon>Ascomycota</taxon>
        <taxon>Pezizomycotina</taxon>
        <taxon>Dothideomycetes</taxon>
        <taxon>Dothideomycetidae</taxon>
        <taxon>Mycosphaerellales</taxon>
        <taxon>Mycosphaerellaceae</taxon>
        <taxon>Septoria</taxon>
    </lineage>
</organism>
<protein>
    <recommendedName>
        <fullName evidence="5">Antifreeze glycoprotein</fullName>
    </recommendedName>
</protein>
<accession>A0A9Q9EPI9</accession>
<evidence type="ECO:0000256" key="2">
    <source>
        <dbReference type="SAM" id="SignalP"/>
    </source>
</evidence>
<evidence type="ECO:0000256" key="1">
    <source>
        <dbReference type="SAM" id="MobiDB-lite"/>
    </source>
</evidence>
<reference evidence="3" key="1">
    <citation type="submission" date="2022-06" db="EMBL/GenBank/DDBJ databases">
        <title>Complete genome sequences of two strains of the flax pathogen Septoria linicola.</title>
        <authorList>
            <person name="Lapalu N."/>
            <person name="Simon A."/>
            <person name="Demenou B."/>
            <person name="Paumier D."/>
            <person name="Guillot M.-P."/>
            <person name="Gout L."/>
            <person name="Valade R."/>
        </authorList>
    </citation>
    <scope>NUCLEOTIDE SEQUENCE</scope>
    <source>
        <strain evidence="3">SE15195</strain>
    </source>
</reference>
<gene>
    <name evidence="3" type="ORF">Slin15195_G110860</name>
</gene>
<feature type="signal peptide" evidence="2">
    <location>
        <begin position="1"/>
        <end position="23"/>
    </location>
</feature>
<feature type="chain" id="PRO_5040414685" description="Antifreeze glycoprotein" evidence="2">
    <location>
        <begin position="24"/>
        <end position="401"/>
    </location>
</feature>